<proteinExistence type="predicted"/>
<evidence type="ECO:0000313" key="2">
    <source>
        <dbReference type="EMBL" id="CAK0808792.1"/>
    </source>
</evidence>
<dbReference type="EMBL" id="CAUYUJ010004254">
    <property type="protein sequence ID" value="CAK0808792.1"/>
    <property type="molecule type" value="Genomic_DNA"/>
</dbReference>
<evidence type="ECO:0000313" key="3">
    <source>
        <dbReference type="Proteomes" id="UP001189429"/>
    </source>
</evidence>
<dbReference type="Proteomes" id="UP001189429">
    <property type="component" value="Unassembled WGS sequence"/>
</dbReference>
<organism evidence="2 3">
    <name type="scientific">Prorocentrum cordatum</name>
    <dbReference type="NCBI Taxonomy" id="2364126"/>
    <lineage>
        <taxon>Eukaryota</taxon>
        <taxon>Sar</taxon>
        <taxon>Alveolata</taxon>
        <taxon>Dinophyceae</taxon>
        <taxon>Prorocentrales</taxon>
        <taxon>Prorocentraceae</taxon>
        <taxon>Prorocentrum</taxon>
    </lineage>
</organism>
<comment type="caution">
    <text evidence="2">The sequence shown here is derived from an EMBL/GenBank/DDBJ whole genome shotgun (WGS) entry which is preliminary data.</text>
</comment>
<accession>A0ABN9QT43</accession>
<name>A0ABN9QT43_9DINO</name>
<protein>
    <recommendedName>
        <fullName evidence="4">Subtilisin</fullName>
    </recommendedName>
</protein>
<gene>
    <name evidence="2" type="ORF">PCOR1329_LOCUS14263</name>
</gene>
<keyword evidence="3" id="KW-1185">Reference proteome</keyword>
<reference evidence="2" key="1">
    <citation type="submission" date="2023-10" db="EMBL/GenBank/DDBJ databases">
        <authorList>
            <person name="Chen Y."/>
            <person name="Shah S."/>
            <person name="Dougan E. K."/>
            <person name="Thang M."/>
            <person name="Chan C."/>
        </authorList>
    </citation>
    <scope>NUCLEOTIDE SEQUENCE [LARGE SCALE GENOMIC DNA]</scope>
</reference>
<sequence>MIGISEALEITSDTPSTGSAPRASSINSIVVLFRAPGSSASSAQALEISSDTHSTGSGSRAPIIHIIVVSFRAPGSNASSASARSPASVAA</sequence>
<evidence type="ECO:0000256" key="1">
    <source>
        <dbReference type="SAM" id="MobiDB-lite"/>
    </source>
</evidence>
<evidence type="ECO:0008006" key="4">
    <source>
        <dbReference type="Google" id="ProtNLM"/>
    </source>
</evidence>
<feature type="compositionally biased region" description="Polar residues" evidence="1">
    <location>
        <begin position="11"/>
        <end position="22"/>
    </location>
</feature>
<feature type="region of interest" description="Disordered" evidence="1">
    <location>
        <begin position="1"/>
        <end position="22"/>
    </location>
</feature>